<evidence type="ECO:0000313" key="2">
    <source>
        <dbReference type="EMBL" id="KAG5928248.1"/>
    </source>
</evidence>
<feature type="non-terminal residue" evidence="2">
    <location>
        <position position="136"/>
    </location>
</feature>
<proteinExistence type="predicted"/>
<sequence>SPSSRGPGPGAEGRRRSGPLPRPARREAVARPLRAHPRAHRLPRRLLPVPRPGPARRPVPWPLGRPARQEPALHPESQAVGRARRARPVARRRRVAPLVGGCQREEAQGRGRVGAGRGRPRRGPGPGESGQRGEDL</sequence>
<protein>
    <submittedName>
        <fullName evidence="2">Uncharacterized protein</fullName>
    </submittedName>
</protein>
<comment type="caution">
    <text evidence="2">The sequence shown here is derived from an EMBL/GenBank/DDBJ whole genome shotgun (WGS) entry which is preliminary data.</text>
</comment>
<feature type="compositionally biased region" description="Basic residues" evidence="1">
    <location>
        <begin position="33"/>
        <end position="44"/>
    </location>
</feature>
<name>A0A8K0JC49_9HYPO</name>
<keyword evidence="3" id="KW-1185">Reference proteome</keyword>
<accession>A0A8K0JC49</accession>
<feature type="region of interest" description="Disordered" evidence="1">
    <location>
        <begin position="1"/>
        <end position="136"/>
    </location>
</feature>
<reference evidence="2" key="1">
    <citation type="journal article" date="2020" name="bioRxiv">
        <title>Whole genome comparisons of ergot fungi reveals the divergence and evolution of species within the genus Claviceps are the result of varying mechanisms driving genome evolution and host range expansion.</title>
        <authorList>
            <person name="Wyka S.A."/>
            <person name="Mondo S.J."/>
            <person name="Liu M."/>
            <person name="Dettman J."/>
            <person name="Nalam V."/>
            <person name="Broders K.D."/>
        </authorList>
    </citation>
    <scope>NUCLEOTIDE SEQUENCE</scope>
    <source>
        <strain evidence="2">CCC 489</strain>
    </source>
</reference>
<evidence type="ECO:0000256" key="1">
    <source>
        <dbReference type="SAM" id="MobiDB-lite"/>
    </source>
</evidence>
<dbReference type="Proteomes" id="UP000811619">
    <property type="component" value="Unassembled WGS sequence"/>
</dbReference>
<feature type="compositionally biased region" description="Basic residues" evidence="1">
    <location>
        <begin position="82"/>
        <end position="95"/>
    </location>
</feature>
<gene>
    <name evidence="2" type="ORF">E4U42_000968</name>
</gene>
<feature type="non-terminal residue" evidence="2">
    <location>
        <position position="1"/>
    </location>
</feature>
<dbReference type="EMBL" id="SRPY01000128">
    <property type="protein sequence ID" value="KAG5928248.1"/>
    <property type="molecule type" value="Genomic_DNA"/>
</dbReference>
<feature type="compositionally biased region" description="Pro residues" evidence="1">
    <location>
        <begin position="49"/>
        <end position="63"/>
    </location>
</feature>
<organism evidence="2 3">
    <name type="scientific">Claviceps africana</name>
    <dbReference type="NCBI Taxonomy" id="83212"/>
    <lineage>
        <taxon>Eukaryota</taxon>
        <taxon>Fungi</taxon>
        <taxon>Dikarya</taxon>
        <taxon>Ascomycota</taxon>
        <taxon>Pezizomycotina</taxon>
        <taxon>Sordariomycetes</taxon>
        <taxon>Hypocreomycetidae</taxon>
        <taxon>Hypocreales</taxon>
        <taxon>Clavicipitaceae</taxon>
        <taxon>Claviceps</taxon>
    </lineage>
</organism>
<evidence type="ECO:0000313" key="3">
    <source>
        <dbReference type="Proteomes" id="UP000811619"/>
    </source>
</evidence>
<dbReference type="AlphaFoldDB" id="A0A8K0JC49"/>